<dbReference type="GeneID" id="78287142"/>
<dbReference type="Proteomes" id="UP000198558">
    <property type="component" value="Unassembled WGS sequence"/>
</dbReference>
<proteinExistence type="predicted"/>
<accession>A0A1I0BEL4</accession>
<dbReference type="RefSeq" id="WP_092351374.1">
    <property type="nucleotide sequence ID" value="NZ_FOIN01000001.1"/>
</dbReference>
<sequence length="86" mass="10241">MNELENDCVIICREVNKFDDTITSYKCKEGTYKDLSKDFRFLIFRSMFNQELKYFICNKNNVQLALNEISDSTISILKYCTEIKRC</sequence>
<evidence type="ECO:0000313" key="2">
    <source>
        <dbReference type="Proteomes" id="UP000198558"/>
    </source>
</evidence>
<name>A0A1I0BEL4_9FIRM</name>
<gene>
    <name evidence="1" type="ORF">SAMN04489758_10196</name>
</gene>
<dbReference type="EMBL" id="FOIN01000001">
    <property type="protein sequence ID" value="SET05396.1"/>
    <property type="molecule type" value="Genomic_DNA"/>
</dbReference>
<reference evidence="2" key="1">
    <citation type="submission" date="2016-10" db="EMBL/GenBank/DDBJ databases">
        <authorList>
            <person name="Varghese N."/>
            <person name="Submissions S."/>
        </authorList>
    </citation>
    <scope>NUCLEOTIDE SEQUENCE [LARGE SCALE GENOMIC DNA]</scope>
    <source>
        <strain evidence="2">DSM 1551</strain>
    </source>
</reference>
<evidence type="ECO:0000313" key="1">
    <source>
        <dbReference type="EMBL" id="SET05396.1"/>
    </source>
</evidence>
<protein>
    <submittedName>
        <fullName evidence="1">Uncharacterized protein</fullName>
    </submittedName>
</protein>
<keyword evidence="2" id="KW-1185">Reference proteome</keyword>
<organism evidence="1 2">
    <name type="scientific">Thomasclavelia cocleata</name>
    <dbReference type="NCBI Taxonomy" id="69824"/>
    <lineage>
        <taxon>Bacteria</taxon>
        <taxon>Bacillati</taxon>
        <taxon>Bacillota</taxon>
        <taxon>Erysipelotrichia</taxon>
        <taxon>Erysipelotrichales</taxon>
        <taxon>Coprobacillaceae</taxon>
        <taxon>Thomasclavelia</taxon>
    </lineage>
</organism>
<dbReference type="AlphaFoldDB" id="A0A1I0BEL4"/>